<dbReference type="PIR" id="C71185">
    <property type="entry name" value="C71185"/>
</dbReference>
<evidence type="ECO:0000313" key="2">
    <source>
        <dbReference type="Proteomes" id="UP000000752"/>
    </source>
</evidence>
<dbReference type="EMBL" id="BA000001">
    <property type="protein sequence ID" value="BAA30874.1"/>
    <property type="molecule type" value="Genomic_DNA"/>
</dbReference>
<dbReference type="KEGG" id="pho:PH1760"/>
<protein>
    <submittedName>
        <fullName evidence="1">Uncharacterized protein</fullName>
    </submittedName>
</protein>
<name>O59436_PYRHO</name>
<organism evidence="1 2">
    <name type="scientific">Pyrococcus horikoshii (strain ATCC 700860 / DSM 12428 / JCM 9974 / NBRC 100139 / OT-3)</name>
    <dbReference type="NCBI Taxonomy" id="70601"/>
    <lineage>
        <taxon>Archaea</taxon>
        <taxon>Methanobacteriati</taxon>
        <taxon>Methanobacteriota</taxon>
        <taxon>Thermococci</taxon>
        <taxon>Thermococcales</taxon>
        <taxon>Thermococcaceae</taxon>
        <taxon>Pyrococcus</taxon>
    </lineage>
</organism>
<gene>
    <name evidence="1" type="ordered locus">PH1760</name>
</gene>
<evidence type="ECO:0000313" key="1">
    <source>
        <dbReference type="EMBL" id="BAA30874.1"/>
    </source>
</evidence>
<proteinExistence type="predicted"/>
<sequence>MFVLKLTSLSPYVEHSIRLPIDFLLLLELPKFSSKGPYRLNPKLLLTHSCRLLTFPTSRTSVSPFLLLFMPYPSPISALPLYGFFPYDPFLNKPPNIFPRYRGSNFINLLRIDPHPILATLQELSSYPPLHFQGIHTPTSQPRIKDFDSQFFSSLQYLNSLLLANCVSYPCRLPSGI</sequence>
<reference evidence="1 2" key="1">
    <citation type="journal article" date="1998" name="DNA Res.">
        <title>Complete sequence and gene organization of the genome of a hyper-thermophilic archaebacterium, Pyrococcus horikoshii OT3.</title>
        <authorList>
            <person name="Kawarabayasi Y."/>
            <person name="Sawada M."/>
            <person name="Horikawa H."/>
            <person name="Haikawa Y."/>
            <person name="Hino Y."/>
            <person name="Yamamoto S."/>
            <person name="Sekine M."/>
            <person name="Baba S."/>
            <person name="Kosugi H."/>
            <person name="Hosoyama A."/>
            <person name="Nagai Y."/>
            <person name="Sakai M."/>
            <person name="Ogura K."/>
            <person name="Otuka R."/>
            <person name="Nakazawa H."/>
            <person name="Takamiya M."/>
            <person name="Ohfuku Y."/>
            <person name="Funahashi T."/>
            <person name="Tanaka T."/>
            <person name="Kudoh Y."/>
            <person name="Yamazaki J."/>
            <person name="Kushida N."/>
            <person name="Oguchi A."/>
            <person name="Aoki K."/>
            <person name="Nakamura Y."/>
            <person name="Robb T.F."/>
            <person name="Horikoshi K."/>
            <person name="Masuchi Y."/>
            <person name="Shizuya H."/>
            <person name="Kikuchi H."/>
        </authorList>
    </citation>
    <scope>NUCLEOTIDE SEQUENCE [LARGE SCALE GENOMIC DNA]</scope>
    <source>
        <strain evidence="2">ATCC 700860 / DSM 12428 / JCM 9974 / NBRC 100139 / OT-3</strain>
    </source>
</reference>
<dbReference type="Proteomes" id="UP000000752">
    <property type="component" value="Chromosome"/>
</dbReference>
<keyword evidence="2" id="KW-1185">Reference proteome</keyword>
<dbReference type="EnsemblBacteria" id="BAA30874">
    <property type="protein sequence ID" value="BAA30874"/>
    <property type="gene ID" value="BAA30874"/>
</dbReference>
<dbReference type="AlphaFoldDB" id="O59436"/>
<accession>O59436</accession>